<dbReference type="RefSeq" id="WP_148709061.1">
    <property type="nucleotide sequence ID" value="NZ_RCVZ01000005.1"/>
</dbReference>
<keyword evidence="2" id="KW-1185">Reference proteome</keyword>
<reference evidence="1 2" key="1">
    <citation type="submission" date="2018-10" db="EMBL/GenBank/DDBJ databases">
        <title>Falsibacillus sp. genome draft.</title>
        <authorList>
            <person name="Shi S."/>
        </authorList>
    </citation>
    <scope>NUCLEOTIDE SEQUENCE [LARGE SCALE GENOMIC DNA]</scope>
    <source>
        <strain evidence="1 2">GY 10110</strain>
    </source>
</reference>
<sequence>MLNYGFIYDLYPKSIGIQDKIMTFNTVTISESHPCSRCLFIPFDESQSLLTAIGNGAIAAVWQEEWPIPAYTPNHFPMFIVTNTKCAYQQIFAEYAKLIDKNRKKEWENMTNFVFYASNLLKEEIKTYDIAVQKDRDKLMKLIDENCSEGTGK</sequence>
<gene>
    <name evidence="1" type="ORF">D9X91_09440</name>
</gene>
<dbReference type="Proteomes" id="UP000276770">
    <property type="component" value="Unassembled WGS sequence"/>
</dbReference>
<evidence type="ECO:0000313" key="1">
    <source>
        <dbReference type="EMBL" id="RLQ95833.1"/>
    </source>
</evidence>
<protein>
    <submittedName>
        <fullName evidence="1">Uncharacterized protein</fullName>
    </submittedName>
</protein>
<dbReference type="OrthoDB" id="2966672at2"/>
<proteinExistence type="predicted"/>
<dbReference type="EMBL" id="RCVZ01000005">
    <property type="protein sequence ID" value="RLQ95833.1"/>
    <property type="molecule type" value="Genomic_DNA"/>
</dbReference>
<comment type="caution">
    <text evidence="1">The sequence shown here is derived from an EMBL/GenBank/DDBJ whole genome shotgun (WGS) entry which is preliminary data.</text>
</comment>
<dbReference type="AlphaFoldDB" id="A0A3L7JYL3"/>
<organism evidence="1 2">
    <name type="scientific">Falsibacillus albus</name>
    <dbReference type="NCBI Taxonomy" id="2478915"/>
    <lineage>
        <taxon>Bacteria</taxon>
        <taxon>Bacillati</taxon>
        <taxon>Bacillota</taxon>
        <taxon>Bacilli</taxon>
        <taxon>Bacillales</taxon>
        <taxon>Bacillaceae</taxon>
        <taxon>Falsibacillus</taxon>
    </lineage>
</organism>
<name>A0A3L7JYL3_9BACI</name>
<evidence type="ECO:0000313" key="2">
    <source>
        <dbReference type="Proteomes" id="UP000276770"/>
    </source>
</evidence>
<accession>A0A3L7JYL3</accession>